<name>A0ABN9D1B5_9NEOB</name>
<protein>
    <submittedName>
        <fullName evidence="1">Uncharacterized protein</fullName>
    </submittedName>
</protein>
<accession>A0ABN9D1B5</accession>
<reference evidence="1" key="1">
    <citation type="submission" date="2023-05" db="EMBL/GenBank/DDBJ databases">
        <authorList>
            <person name="Stuckert A."/>
        </authorList>
    </citation>
    <scope>NUCLEOTIDE SEQUENCE</scope>
</reference>
<dbReference type="Proteomes" id="UP001162483">
    <property type="component" value="Unassembled WGS sequence"/>
</dbReference>
<sequence>MWMSEILPHGQQRVSNSSSIPQAITWKHNHQVPVSECSEHCFTREAEKS</sequence>
<dbReference type="EMBL" id="CATNWA010014028">
    <property type="protein sequence ID" value="CAI9566309.1"/>
    <property type="molecule type" value="Genomic_DNA"/>
</dbReference>
<proteinExistence type="predicted"/>
<keyword evidence="2" id="KW-1185">Reference proteome</keyword>
<gene>
    <name evidence="1" type="ORF">SPARVUS_LOCUS6352724</name>
</gene>
<organism evidence="1 2">
    <name type="scientific">Staurois parvus</name>
    <dbReference type="NCBI Taxonomy" id="386267"/>
    <lineage>
        <taxon>Eukaryota</taxon>
        <taxon>Metazoa</taxon>
        <taxon>Chordata</taxon>
        <taxon>Craniata</taxon>
        <taxon>Vertebrata</taxon>
        <taxon>Euteleostomi</taxon>
        <taxon>Amphibia</taxon>
        <taxon>Batrachia</taxon>
        <taxon>Anura</taxon>
        <taxon>Neobatrachia</taxon>
        <taxon>Ranoidea</taxon>
        <taxon>Ranidae</taxon>
        <taxon>Staurois</taxon>
    </lineage>
</organism>
<comment type="caution">
    <text evidence="1">The sequence shown here is derived from an EMBL/GenBank/DDBJ whole genome shotgun (WGS) entry which is preliminary data.</text>
</comment>
<evidence type="ECO:0000313" key="2">
    <source>
        <dbReference type="Proteomes" id="UP001162483"/>
    </source>
</evidence>
<evidence type="ECO:0000313" key="1">
    <source>
        <dbReference type="EMBL" id="CAI9566309.1"/>
    </source>
</evidence>